<reference evidence="1" key="1">
    <citation type="submission" date="2017-07" db="EMBL/GenBank/DDBJ databases">
        <title>Taro Niue Genome Assembly and Annotation.</title>
        <authorList>
            <person name="Atibalentja N."/>
            <person name="Keating K."/>
            <person name="Fields C.J."/>
        </authorList>
    </citation>
    <scope>NUCLEOTIDE SEQUENCE</scope>
    <source>
        <strain evidence="1">Niue_2</strain>
        <tissue evidence="1">Leaf</tissue>
    </source>
</reference>
<organism evidence="1 2">
    <name type="scientific">Colocasia esculenta</name>
    <name type="common">Wild taro</name>
    <name type="synonym">Arum esculentum</name>
    <dbReference type="NCBI Taxonomy" id="4460"/>
    <lineage>
        <taxon>Eukaryota</taxon>
        <taxon>Viridiplantae</taxon>
        <taxon>Streptophyta</taxon>
        <taxon>Embryophyta</taxon>
        <taxon>Tracheophyta</taxon>
        <taxon>Spermatophyta</taxon>
        <taxon>Magnoliopsida</taxon>
        <taxon>Liliopsida</taxon>
        <taxon>Araceae</taxon>
        <taxon>Aroideae</taxon>
        <taxon>Colocasieae</taxon>
        <taxon>Colocasia</taxon>
    </lineage>
</organism>
<name>A0A843U1Y0_COLES</name>
<dbReference type="Proteomes" id="UP000652761">
    <property type="component" value="Unassembled WGS sequence"/>
</dbReference>
<evidence type="ECO:0000313" key="1">
    <source>
        <dbReference type="EMBL" id="MQL74459.1"/>
    </source>
</evidence>
<proteinExistence type="predicted"/>
<gene>
    <name evidence="1" type="ORF">Taro_006839</name>
</gene>
<comment type="caution">
    <text evidence="1">The sequence shown here is derived from an EMBL/GenBank/DDBJ whole genome shotgun (WGS) entry which is preliminary data.</text>
</comment>
<dbReference type="EMBL" id="NMUH01000209">
    <property type="protein sequence ID" value="MQL74459.1"/>
    <property type="molecule type" value="Genomic_DNA"/>
</dbReference>
<accession>A0A843U1Y0</accession>
<sequence length="92" mass="9527">MPPSPAPPAAPGHPARPNCVTSAPGYHISRPDVHTSCSTNCPARGAPLGQYLAIFSMSTLAPNNADPSSTHASHLHAITCLPYLVVLLPCCM</sequence>
<evidence type="ECO:0000313" key="2">
    <source>
        <dbReference type="Proteomes" id="UP000652761"/>
    </source>
</evidence>
<dbReference type="AlphaFoldDB" id="A0A843U1Y0"/>
<protein>
    <submittedName>
        <fullName evidence="1">Uncharacterized protein</fullName>
    </submittedName>
</protein>
<keyword evidence="2" id="KW-1185">Reference proteome</keyword>